<sequence>MKKVFKKLTTLLLICTLTIFMTAGCKSNETGPTEETAANGAADATAEETAAGETTTGDNAAGELLELIPIIHPALKIT</sequence>
<dbReference type="Proteomes" id="UP000464314">
    <property type="component" value="Chromosome"/>
</dbReference>
<dbReference type="EMBL" id="CP048000">
    <property type="protein sequence ID" value="QHQ59939.1"/>
    <property type="molecule type" value="Genomic_DNA"/>
</dbReference>
<evidence type="ECO:0000256" key="2">
    <source>
        <dbReference type="SAM" id="SignalP"/>
    </source>
</evidence>
<dbReference type="AlphaFoldDB" id="A0A6P1TIJ9"/>
<evidence type="ECO:0008006" key="5">
    <source>
        <dbReference type="Google" id="ProtNLM"/>
    </source>
</evidence>
<gene>
    <name evidence="3" type="ORF">Ana3638_03370</name>
</gene>
<organism evidence="3 4">
    <name type="scientific">Anaerocolumna sedimenticola</name>
    <dbReference type="NCBI Taxonomy" id="2696063"/>
    <lineage>
        <taxon>Bacteria</taxon>
        <taxon>Bacillati</taxon>
        <taxon>Bacillota</taxon>
        <taxon>Clostridia</taxon>
        <taxon>Lachnospirales</taxon>
        <taxon>Lachnospiraceae</taxon>
        <taxon>Anaerocolumna</taxon>
    </lineage>
</organism>
<feature type="compositionally biased region" description="Low complexity" evidence="1">
    <location>
        <begin position="33"/>
        <end position="58"/>
    </location>
</feature>
<accession>A0A6P1TIJ9</accession>
<keyword evidence="4" id="KW-1185">Reference proteome</keyword>
<feature type="signal peptide" evidence="2">
    <location>
        <begin position="1"/>
        <end position="23"/>
    </location>
</feature>
<name>A0A6P1TIJ9_9FIRM</name>
<dbReference type="PROSITE" id="PS51257">
    <property type="entry name" value="PROKAR_LIPOPROTEIN"/>
    <property type="match status" value="1"/>
</dbReference>
<evidence type="ECO:0000313" key="3">
    <source>
        <dbReference type="EMBL" id="QHQ59939.1"/>
    </source>
</evidence>
<dbReference type="KEGG" id="anr:Ana3638_03370"/>
<evidence type="ECO:0000256" key="1">
    <source>
        <dbReference type="SAM" id="MobiDB-lite"/>
    </source>
</evidence>
<protein>
    <recommendedName>
        <fullName evidence="5">ABC transporter substrate-binding protein</fullName>
    </recommendedName>
</protein>
<proteinExistence type="predicted"/>
<feature type="region of interest" description="Disordered" evidence="1">
    <location>
        <begin position="29"/>
        <end position="58"/>
    </location>
</feature>
<keyword evidence="2" id="KW-0732">Signal</keyword>
<feature type="chain" id="PRO_5039283345" description="ABC transporter substrate-binding protein" evidence="2">
    <location>
        <begin position="24"/>
        <end position="78"/>
    </location>
</feature>
<dbReference type="RefSeq" id="WP_161836775.1">
    <property type="nucleotide sequence ID" value="NZ_CP048000.1"/>
</dbReference>
<reference evidence="3 4" key="1">
    <citation type="submission" date="2020-01" db="EMBL/GenBank/DDBJ databases">
        <title>Genome analysis of Anaerocolumna sp. CBA3638.</title>
        <authorList>
            <person name="Kim J."/>
            <person name="Roh S.W."/>
        </authorList>
    </citation>
    <scope>NUCLEOTIDE SEQUENCE [LARGE SCALE GENOMIC DNA]</scope>
    <source>
        <strain evidence="3 4">CBA3638</strain>
    </source>
</reference>
<evidence type="ECO:0000313" key="4">
    <source>
        <dbReference type="Proteomes" id="UP000464314"/>
    </source>
</evidence>